<dbReference type="PANTHER" id="PTHR12154">
    <property type="entry name" value="GLYCOSYL TRANSFERASE-RELATED"/>
    <property type="match status" value="1"/>
</dbReference>
<keyword evidence="9 12" id="KW-0472">Membrane</keyword>
<keyword evidence="14" id="KW-1185">Reference proteome</keyword>
<dbReference type="InterPro" id="IPR013969">
    <property type="entry name" value="Oligosacch_biosynth_Alg14"/>
</dbReference>
<feature type="transmembrane region" description="Helical" evidence="12">
    <location>
        <begin position="238"/>
        <end position="263"/>
    </location>
</feature>
<keyword evidence="7" id="KW-0256">Endoplasmic reticulum</keyword>
<evidence type="ECO:0000256" key="12">
    <source>
        <dbReference type="SAM" id="Phobius"/>
    </source>
</evidence>
<keyword evidence="6 12" id="KW-0812">Transmembrane</keyword>
<dbReference type="GO" id="GO:0006488">
    <property type="term" value="P:dolichol-linked oligosaccharide biosynthetic process"/>
    <property type="evidence" value="ECO:0007669"/>
    <property type="project" value="InterPro"/>
</dbReference>
<reference evidence="13" key="2">
    <citation type="submission" date="2023-05" db="EMBL/GenBank/DDBJ databases">
        <authorList>
            <consortium name="Lawrence Berkeley National Laboratory"/>
            <person name="Steindorff A."/>
            <person name="Hensen N."/>
            <person name="Bonometti L."/>
            <person name="Westerberg I."/>
            <person name="Brannstrom I.O."/>
            <person name="Guillou S."/>
            <person name="Cros-Aarteil S."/>
            <person name="Calhoun S."/>
            <person name="Haridas S."/>
            <person name="Kuo A."/>
            <person name="Mondo S."/>
            <person name="Pangilinan J."/>
            <person name="Riley R."/>
            <person name="Labutti K."/>
            <person name="Andreopoulos B."/>
            <person name="Lipzen A."/>
            <person name="Chen C."/>
            <person name="Yanf M."/>
            <person name="Daum C."/>
            <person name="Ng V."/>
            <person name="Clum A."/>
            <person name="Ohm R."/>
            <person name="Martin F."/>
            <person name="Silar P."/>
            <person name="Natvig D."/>
            <person name="Lalanne C."/>
            <person name="Gautier V."/>
            <person name="Ament-Velasquez S.L."/>
            <person name="Kruys A."/>
            <person name="Hutchinson M.I."/>
            <person name="Powell A.J."/>
            <person name="Barry K."/>
            <person name="Miller A.N."/>
            <person name="Grigoriev I.V."/>
            <person name="Debuchy R."/>
            <person name="Gladieux P."/>
            <person name="Thoren M.H."/>
            <person name="Johannesson H."/>
        </authorList>
    </citation>
    <scope>NUCLEOTIDE SEQUENCE</scope>
    <source>
        <strain evidence="13">PSN293</strain>
    </source>
</reference>
<dbReference type="AlphaFoldDB" id="A0AAN6Y6C4"/>
<accession>A0AAN6Y6C4</accession>
<reference evidence="13" key="1">
    <citation type="journal article" date="2023" name="Mol. Phylogenet. Evol.">
        <title>Genome-scale phylogeny and comparative genomics of the fungal order Sordariales.</title>
        <authorList>
            <person name="Hensen N."/>
            <person name="Bonometti L."/>
            <person name="Westerberg I."/>
            <person name="Brannstrom I.O."/>
            <person name="Guillou S."/>
            <person name="Cros-Aarteil S."/>
            <person name="Calhoun S."/>
            <person name="Haridas S."/>
            <person name="Kuo A."/>
            <person name="Mondo S."/>
            <person name="Pangilinan J."/>
            <person name="Riley R."/>
            <person name="LaButti K."/>
            <person name="Andreopoulos B."/>
            <person name="Lipzen A."/>
            <person name="Chen C."/>
            <person name="Yan M."/>
            <person name="Daum C."/>
            <person name="Ng V."/>
            <person name="Clum A."/>
            <person name="Steindorff A."/>
            <person name="Ohm R.A."/>
            <person name="Martin F."/>
            <person name="Silar P."/>
            <person name="Natvig D.O."/>
            <person name="Lalanne C."/>
            <person name="Gautier V."/>
            <person name="Ament-Velasquez S.L."/>
            <person name="Kruys A."/>
            <person name="Hutchinson M.I."/>
            <person name="Powell A.J."/>
            <person name="Barry K."/>
            <person name="Miller A.N."/>
            <person name="Grigoriev I.V."/>
            <person name="Debuchy R."/>
            <person name="Gladieux P."/>
            <person name="Hiltunen Thoren M."/>
            <person name="Johannesson H."/>
        </authorList>
    </citation>
    <scope>NUCLEOTIDE SEQUENCE</scope>
    <source>
        <strain evidence="13">PSN293</strain>
    </source>
</reference>
<dbReference type="EMBL" id="MU858116">
    <property type="protein sequence ID" value="KAK4213026.1"/>
    <property type="molecule type" value="Genomic_DNA"/>
</dbReference>
<evidence type="ECO:0000256" key="11">
    <source>
        <dbReference type="SAM" id="MobiDB-lite"/>
    </source>
</evidence>
<keyword evidence="8 12" id="KW-1133">Transmembrane helix</keyword>
<evidence type="ECO:0000256" key="2">
    <source>
        <dbReference type="ARBA" id="ARBA00004590"/>
    </source>
</evidence>
<evidence type="ECO:0000256" key="9">
    <source>
        <dbReference type="ARBA" id="ARBA00023136"/>
    </source>
</evidence>
<evidence type="ECO:0000313" key="14">
    <source>
        <dbReference type="Proteomes" id="UP001301769"/>
    </source>
</evidence>
<comment type="subcellular location">
    <subcellularLocation>
        <location evidence="1">Endoplasmic reticulum membrane</location>
        <topology evidence="1">Single-pass membrane protein</topology>
    </subcellularLocation>
    <subcellularLocation>
        <location evidence="2">Nucleus membrane</location>
        <topology evidence="2">Single-pass membrane protein</topology>
    </subcellularLocation>
</comment>
<dbReference type="Gene3D" id="3.40.50.2000">
    <property type="entry name" value="Glycogen Phosphorylase B"/>
    <property type="match status" value="1"/>
</dbReference>
<dbReference type="Pfam" id="PF08660">
    <property type="entry name" value="Alg14"/>
    <property type="match status" value="1"/>
</dbReference>
<dbReference type="GO" id="GO:0043541">
    <property type="term" value="C:UDP-N-acetylglucosamine transferase complex"/>
    <property type="evidence" value="ECO:0007669"/>
    <property type="project" value="TreeGrafter"/>
</dbReference>
<comment type="caution">
    <text evidence="13">The sequence shown here is derived from an EMBL/GenBank/DDBJ whole genome shotgun (WGS) entry which is preliminary data.</text>
</comment>
<feature type="transmembrane region" description="Helical" evidence="12">
    <location>
        <begin position="53"/>
        <end position="79"/>
    </location>
</feature>
<evidence type="ECO:0000256" key="6">
    <source>
        <dbReference type="ARBA" id="ARBA00022692"/>
    </source>
</evidence>
<evidence type="ECO:0000256" key="4">
    <source>
        <dbReference type="ARBA" id="ARBA00011335"/>
    </source>
</evidence>
<evidence type="ECO:0000256" key="10">
    <source>
        <dbReference type="ARBA" id="ARBA00032062"/>
    </source>
</evidence>
<feature type="region of interest" description="Disordered" evidence="11">
    <location>
        <begin position="90"/>
        <end position="111"/>
    </location>
</feature>
<comment type="similarity">
    <text evidence="3">Belongs to the ALG14 family.</text>
</comment>
<dbReference type="Proteomes" id="UP001301769">
    <property type="component" value="Unassembled WGS sequence"/>
</dbReference>
<name>A0AAN6Y6C4_9PEZI</name>
<evidence type="ECO:0000313" key="13">
    <source>
        <dbReference type="EMBL" id="KAK4213026.1"/>
    </source>
</evidence>
<gene>
    <name evidence="13" type="ORF">QBC37DRAFT_423802</name>
</gene>
<comment type="subunit">
    <text evidence="4">Heterodimer with ALG13 to form a functional enzyme.</text>
</comment>
<evidence type="ECO:0000256" key="5">
    <source>
        <dbReference type="ARBA" id="ARBA00017467"/>
    </source>
</evidence>
<evidence type="ECO:0000256" key="8">
    <source>
        <dbReference type="ARBA" id="ARBA00022989"/>
    </source>
</evidence>
<sequence>MAAPEPEPQMPKGDVQLQTRNNTQPGAIEVVEVRGDDHHTLALLLWLLLTPSVLMGTLLVLSWSWFTALVAVLLGFVFFRHLTLRWERPGPLPAPPSPDGTRPRSNSSPVPDTSTLPAVYFLYVLGSGGHSAELIDTITSQFKGQPNQHRRYVITSGDSSSKGMAEKLEARISRAYPDAKAGTVDIFKIRRARDVHQSLLTAPWTCLVSAGHAISALTREPTSRSAKRFGYQFRYPHVIVTNGPASGFIVSLVAHVLKVFYLVPKNRLKVVYIESWARSRTLSLTGKLFLWTGIADKFCVQHERLARLTGGEYLPRVGIKPALPG</sequence>
<evidence type="ECO:0000256" key="3">
    <source>
        <dbReference type="ARBA" id="ARBA00009731"/>
    </source>
</evidence>
<proteinExistence type="inferred from homology"/>
<dbReference type="PANTHER" id="PTHR12154:SF4">
    <property type="entry name" value="UDP-N-ACETYLGLUCOSAMINE TRANSFERASE SUBUNIT ALG14 HOMOLOG"/>
    <property type="match status" value="1"/>
</dbReference>
<evidence type="ECO:0000256" key="1">
    <source>
        <dbReference type="ARBA" id="ARBA00004389"/>
    </source>
</evidence>
<protein>
    <recommendedName>
        <fullName evidence="5">UDP-N-acetylglucosamine transferase subunit ALG14</fullName>
    </recommendedName>
    <alternativeName>
        <fullName evidence="10">Asparagine-linked glycosylation protein 14</fullName>
    </alternativeName>
</protein>
<organism evidence="13 14">
    <name type="scientific">Rhypophila decipiens</name>
    <dbReference type="NCBI Taxonomy" id="261697"/>
    <lineage>
        <taxon>Eukaryota</taxon>
        <taxon>Fungi</taxon>
        <taxon>Dikarya</taxon>
        <taxon>Ascomycota</taxon>
        <taxon>Pezizomycotina</taxon>
        <taxon>Sordariomycetes</taxon>
        <taxon>Sordariomycetidae</taxon>
        <taxon>Sordariales</taxon>
        <taxon>Naviculisporaceae</taxon>
        <taxon>Rhypophila</taxon>
    </lineage>
</organism>
<dbReference type="GO" id="GO:0004577">
    <property type="term" value="F:N-acetylglucosaminyldiphosphodolichol N-acetylglucosaminyltransferase activity"/>
    <property type="evidence" value="ECO:0007669"/>
    <property type="project" value="TreeGrafter"/>
</dbReference>
<dbReference type="GO" id="GO:0031965">
    <property type="term" value="C:nuclear membrane"/>
    <property type="evidence" value="ECO:0007669"/>
    <property type="project" value="UniProtKB-SubCell"/>
</dbReference>
<evidence type="ECO:0000256" key="7">
    <source>
        <dbReference type="ARBA" id="ARBA00022824"/>
    </source>
</evidence>